<keyword evidence="2" id="KW-0456">Lyase</keyword>
<evidence type="ECO:0000256" key="2">
    <source>
        <dbReference type="ARBA" id="ARBA00022793"/>
    </source>
</evidence>
<dbReference type="GO" id="GO:0016831">
    <property type="term" value="F:carboxy-lyase activity"/>
    <property type="evidence" value="ECO:0007669"/>
    <property type="project" value="UniProtKB-KW"/>
</dbReference>
<dbReference type="EMBL" id="QJKJ01011285">
    <property type="protein sequence ID" value="RDX71556.1"/>
    <property type="molecule type" value="Genomic_DNA"/>
</dbReference>
<dbReference type="AlphaFoldDB" id="A0A371EZS7"/>
<comment type="caution">
    <text evidence="3">The sequence shown here is derived from an EMBL/GenBank/DDBJ whole genome shotgun (WGS) entry which is preliminary data.</text>
</comment>
<reference evidence="3" key="1">
    <citation type="submission" date="2018-05" db="EMBL/GenBank/DDBJ databases">
        <title>Draft genome of Mucuna pruriens seed.</title>
        <authorList>
            <person name="Nnadi N.E."/>
            <person name="Vos R."/>
            <person name="Hasami M.H."/>
            <person name="Devisetty U.K."/>
            <person name="Aguiy J.C."/>
        </authorList>
    </citation>
    <scope>NUCLEOTIDE SEQUENCE [LARGE SCALE GENOMIC DNA]</scope>
    <source>
        <strain evidence="3">JCA_2017</strain>
    </source>
</reference>
<organism evidence="3 4">
    <name type="scientific">Mucuna pruriens</name>
    <name type="common">Velvet bean</name>
    <name type="synonym">Dolichos pruriens</name>
    <dbReference type="NCBI Taxonomy" id="157652"/>
    <lineage>
        <taxon>Eukaryota</taxon>
        <taxon>Viridiplantae</taxon>
        <taxon>Streptophyta</taxon>
        <taxon>Embryophyta</taxon>
        <taxon>Tracheophyta</taxon>
        <taxon>Spermatophyta</taxon>
        <taxon>Magnoliopsida</taxon>
        <taxon>eudicotyledons</taxon>
        <taxon>Gunneridae</taxon>
        <taxon>Pentapetalae</taxon>
        <taxon>rosids</taxon>
        <taxon>fabids</taxon>
        <taxon>Fabales</taxon>
        <taxon>Fabaceae</taxon>
        <taxon>Papilionoideae</taxon>
        <taxon>50 kb inversion clade</taxon>
        <taxon>NPAAA clade</taxon>
        <taxon>indigoferoid/millettioid clade</taxon>
        <taxon>Phaseoleae</taxon>
        <taxon>Mucuna</taxon>
    </lineage>
</organism>
<dbReference type="InterPro" id="IPR015421">
    <property type="entry name" value="PyrdxlP-dep_Trfase_major"/>
</dbReference>
<dbReference type="Proteomes" id="UP000257109">
    <property type="component" value="Unassembled WGS sequence"/>
</dbReference>
<dbReference type="PANTHER" id="PTHR46101:SF17">
    <property type="entry name" value="SERINE DECARBOXYLASE"/>
    <property type="match status" value="1"/>
</dbReference>
<dbReference type="SUPFAM" id="SSF53383">
    <property type="entry name" value="PLP-dependent transferases"/>
    <property type="match status" value="1"/>
</dbReference>
<dbReference type="PANTHER" id="PTHR46101">
    <property type="match status" value="1"/>
</dbReference>
<comment type="similarity">
    <text evidence="1">Belongs to the group II decarboxylase family.</text>
</comment>
<sequence>SYIMVSRDCMKYTFSVNEVDLMNRTGALVAGRSVLYSAYLGSIAPRITIKKPIGSVTVSGHKFLGCPIPCEYIDSLSRDVEYIASKDVTVTGSRCGHAPIFLWYAIKIKGLIGIQDEVHKCIMNACKYAGIGAMLNEFSNIVAFERPLDEDFIRRWNLACNGNIAHALVMQHVTIEMLDSFVAEFLQKRSILVSTSMHCKLHWFWKLCLFNEQFETNTQEDFCPRHTR</sequence>
<accession>A0A371EZS7</accession>
<dbReference type="OrthoDB" id="2161780at2759"/>
<name>A0A371EZS7_MUCPR</name>
<keyword evidence="4" id="KW-1185">Reference proteome</keyword>
<evidence type="ECO:0000313" key="3">
    <source>
        <dbReference type="EMBL" id="RDX71556.1"/>
    </source>
</evidence>
<evidence type="ECO:0000256" key="1">
    <source>
        <dbReference type="ARBA" id="ARBA00009533"/>
    </source>
</evidence>
<dbReference type="InterPro" id="IPR015424">
    <property type="entry name" value="PyrdxlP-dep_Trfase"/>
</dbReference>
<protein>
    <submittedName>
        <fullName evidence="3">Serine decarboxylase 1</fullName>
    </submittedName>
</protein>
<keyword evidence="2" id="KW-0210">Decarboxylase</keyword>
<feature type="non-terminal residue" evidence="3">
    <location>
        <position position="1"/>
    </location>
</feature>
<dbReference type="STRING" id="157652.A0A371EZS7"/>
<gene>
    <name evidence="3" type="primary">SDC1</name>
    <name evidence="3" type="ORF">CR513_49083</name>
</gene>
<evidence type="ECO:0000313" key="4">
    <source>
        <dbReference type="Proteomes" id="UP000257109"/>
    </source>
</evidence>
<proteinExistence type="inferred from homology"/>
<dbReference type="Gene3D" id="3.40.640.10">
    <property type="entry name" value="Type I PLP-dependent aspartate aminotransferase-like (Major domain)"/>
    <property type="match status" value="1"/>
</dbReference>
<dbReference type="InterPro" id="IPR051151">
    <property type="entry name" value="Group_II_Decarboxylase"/>
</dbReference>